<evidence type="ECO:0000256" key="3">
    <source>
        <dbReference type="ARBA" id="ARBA00005988"/>
    </source>
</evidence>
<dbReference type="Proteomes" id="UP000494163">
    <property type="component" value="Chromosome 2L"/>
</dbReference>
<feature type="domain" description="Peptidase M14" evidence="14">
    <location>
        <begin position="29"/>
        <end position="351"/>
    </location>
</feature>
<comment type="subcellular location">
    <subcellularLocation>
        <location evidence="2">Secreted</location>
    </subcellularLocation>
</comment>
<dbReference type="PROSITE" id="PS52035">
    <property type="entry name" value="PEPTIDASE_M14"/>
    <property type="match status" value="1"/>
</dbReference>
<dbReference type="GO" id="GO:0005615">
    <property type="term" value="C:extracellular space"/>
    <property type="evidence" value="ECO:0007669"/>
    <property type="project" value="TreeGrafter"/>
</dbReference>
<evidence type="ECO:0000256" key="6">
    <source>
        <dbReference type="ARBA" id="ARBA00022670"/>
    </source>
</evidence>
<dbReference type="GO" id="GO:0008270">
    <property type="term" value="F:zinc ion binding"/>
    <property type="evidence" value="ECO:0007669"/>
    <property type="project" value="InterPro"/>
</dbReference>
<dbReference type="FunFam" id="3.40.630.10:FF:000040">
    <property type="entry name" value="zinc carboxypeptidase"/>
    <property type="match status" value="1"/>
</dbReference>
<keyword evidence="8" id="KW-0378">Hydrolase</keyword>
<accession>A0A0M4E4S3</accession>
<protein>
    <submittedName>
        <fullName evidence="15">CG7025</fullName>
    </submittedName>
</protein>
<evidence type="ECO:0000256" key="10">
    <source>
        <dbReference type="ARBA" id="ARBA00023049"/>
    </source>
</evidence>
<keyword evidence="6" id="KW-0645">Protease</keyword>
<keyword evidence="7" id="KW-0479">Metal-binding</keyword>
<reference evidence="15 16" key="1">
    <citation type="submission" date="2015-08" db="EMBL/GenBank/DDBJ databases">
        <title>Ancestral chromatin configuration constrains chromatin evolution on differentiating sex chromosomes in Drosophila.</title>
        <authorList>
            <person name="Zhou Q."/>
            <person name="Bachtrog D."/>
        </authorList>
    </citation>
    <scope>NUCLEOTIDE SEQUENCE [LARGE SCALE GENOMIC DNA]</scope>
    <source>
        <tissue evidence="15">Whole larvae</tissue>
    </source>
</reference>
<keyword evidence="10" id="KW-0482">Metalloprotease</keyword>
<comment type="cofactor">
    <cofactor evidence="1">
        <name>Zn(2+)</name>
        <dbReference type="ChEBI" id="CHEBI:29105"/>
    </cofactor>
</comment>
<keyword evidence="9" id="KW-0862">Zinc</keyword>
<dbReference type="PANTHER" id="PTHR11705:SF123">
    <property type="entry name" value="PEPTIDASE M14 CARBOXYPEPTIDASE A DOMAIN-CONTAINING PROTEIN-RELATED"/>
    <property type="match status" value="1"/>
</dbReference>
<dbReference type="Pfam" id="PF00246">
    <property type="entry name" value="Peptidase_M14"/>
    <property type="match status" value="2"/>
</dbReference>
<dbReference type="OrthoDB" id="3626597at2759"/>
<sequence length="361" mass="40525">MAEFISGIKDKLNVLLAFHSYSQLLLSPYGHSSEVVPYNHKDLMQVAKAYADAVQALPYGTIYQYGTSAGLLYPASGATLDWAYNEQYIRISYTIEFRDTGKFGFVIPPAYIIPNAEENLIASATWMINQLLSSADKQVREMAESHDWYIVPVLNVDGFVYSHEKDRLWRKTRQPSAISSCIGVDPNRNYDSYWMVNGASNDPCEWTYAGPHALSEPEIKAMSDFVSSIKDKLNVMLAFHSYSQLLLSPFGHTDEEVPENYDDLMQVAKAYADAVQALPYGTVYQYGSSAGLLYPASGATLDWAYNEQYIRISYTIEFRDTGKFGFVIPPAYIIPNAEENLIGIVALLAEAKKLGYLKLKY</sequence>
<feature type="active site" description="Proton donor/acceptor" evidence="13">
    <location>
        <position position="317"/>
    </location>
</feature>
<dbReference type="STRING" id="30019.A0A0M4E4S3"/>
<evidence type="ECO:0000313" key="15">
    <source>
        <dbReference type="EMBL" id="ALC38958.1"/>
    </source>
</evidence>
<keyword evidence="5" id="KW-0121">Carboxypeptidase</keyword>
<dbReference type="SMR" id="A0A0M4E4S3"/>
<dbReference type="GO" id="GO:0006508">
    <property type="term" value="P:proteolysis"/>
    <property type="evidence" value="ECO:0007669"/>
    <property type="project" value="UniProtKB-KW"/>
</dbReference>
<comment type="function">
    <text evidence="12">Involved in the digestion of the blood meal.</text>
</comment>
<evidence type="ECO:0000256" key="8">
    <source>
        <dbReference type="ARBA" id="ARBA00022801"/>
    </source>
</evidence>
<dbReference type="Gene3D" id="3.40.630.10">
    <property type="entry name" value="Zn peptidases"/>
    <property type="match status" value="2"/>
</dbReference>
<evidence type="ECO:0000259" key="14">
    <source>
        <dbReference type="PROSITE" id="PS52035"/>
    </source>
</evidence>
<dbReference type="AlphaFoldDB" id="A0A0M4E4S3"/>
<comment type="similarity">
    <text evidence="3 13">Belongs to the peptidase M14 family.</text>
</comment>
<dbReference type="OMA" id="YIRISYT"/>
<keyword evidence="11" id="KW-1015">Disulfide bond</keyword>
<evidence type="ECO:0000256" key="5">
    <source>
        <dbReference type="ARBA" id="ARBA00022645"/>
    </source>
</evidence>
<evidence type="ECO:0000313" key="16">
    <source>
        <dbReference type="Proteomes" id="UP000494163"/>
    </source>
</evidence>
<dbReference type="InterPro" id="IPR000834">
    <property type="entry name" value="Peptidase_M14"/>
</dbReference>
<dbReference type="PANTHER" id="PTHR11705">
    <property type="entry name" value="PROTEASE FAMILY M14 CARBOXYPEPTIDASE A,B"/>
    <property type="match status" value="1"/>
</dbReference>
<evidence type="ECO:0000256" key="7">
    <source>
        <dbReference type="ARBA" id="ARBA00022723"/>
    </source>
</evidence>
<evidence type="ECO:0000256" key="11">
    <source>
        <dbReference type="ARBA" id="ARBA00023157"/>
    </source>
</evidence>
<dbReference type="GO" id="GO:0004181">
    <property type="term" value="F:metallocarboxypeptidase activity"/>
    <property type="evidence" value="ECO:0007669"/>
    <property type="project" value="InterPro"/>
</dbReference>
<organism evidence="15 16">
    <name type="scientific">Drosophila busckii</name>
    <name type="common">Fruit fly</name>
    <dbReference type="NCBI Taxonomy" id="30019"/>
    <lineage>
        <taxon>Eukaryota</taxon>
        <taxon>Metazoa</taxon>
        <taxon>Ecdysozoa</taxon>
        <taxon>Arthropoda</taxon>
        <taxon>Hexapoda</taxon>
        <taxon>Insecta</taxon>
        <taxon>Pterygota</taxon>
        <taxon>Neoptera</taxon>
        <taxon>Endopterygota</taxon>
        <taxon>Diptera</taxon>
        <taxon>Brachycera</taxon>
        <taxon>Muscomorpha</taxon>
        <taxon>Ephydroidea</taxon>
        <taxon>Drosophilidae</taxon>
        <taxon>Drosophila</taxon>
    </lineage>
</organism>
<evidence type="ECO:0000256" key="9">
    <source>
        <dbReference type="ARBA" id="ARBA00022833"/>
    </source>
</evidence>
<dbReference type="EMBL" id="CP012523">
    <property type="protein sequence ID" value="ALC38958.1"/>
    <property type="molecule type" value="Genomic_DNA"/>
</dbReference>
<proteinExistence type="inferred from homology"/>
<dbReference type="SUPFAM" id="SSF53187">
    <property type="entry name" value="Zn-dependent exopeptidases"/>
    <property type="match status" value="2"/>
</dbReference>
<evidence type="ECO:0000256" key="13">
    <source>
        <dbReference type="PROSITE-ProRule" id="PRU01379"/>
    </source>
</evidence>
<dbReference type="SMART" id="SM00631">
    <property type="entry name" value="Zn_pept"/>
    <property type="match status" value="1"/>
</dbReference>
<evidence type="ECO:0000256" key="1">
    <source>
        <dbReference type="ARBA" id="ARBA00001947"/>
    </source>
</evidence>
<evidence type="ECO:0000256" key="12">
    <source>
        <dbReference type="ARBA" id="ARBA00057299"/>
    </source>
</evidence>
<keyword evidence="4" id="KW-0964">Secreted</keyword>
<gene>
    <name evidence="15" type="ORF">Dbus_chr2Lg1043</name>
</gene>
<name>A0A0M4E4S3_DROBS</name>
<keyword evidence="16" id="KW-1185">Reference proteome</keyword>
<evidence type="ECO:0000256" key="4">
    <source>
        <dbReference type="ARBA" id="ARBA00022525"/>
    </source>
</evidence>
<evidence type="ECO:0000256" key="2">
    <source>
        <dbReference type="ARBA" id="ARBA00004613"/>
    </source>
</evidence>